<dbReference type="InterPro" id="IPR001130">
    <property type="entry name" value="TatD-like"/>
</dbReference>
<keyword evidence="2" id="KW-1185">Reference proteome</keyword>
<dbReference type="InterPro" id="IPR032466">
    <property type="entry name" value="Metal_Hydrolase"/>
</dbReference>
<dbReference type="RefSeq" id="WP_093986828.1">
    <property type="nucleotide sequence ID" value="NZ_BMDE01000003.1"/>
</dbReference>
<organism evidence="1 2">
    <name type="scientific">Pseudomonas fluvialis</name>
    <dbReference type="NCBI Taxonomy" id="1793966"/>
    <lineage>
        <taxon>Bacteria</taxon>
        <taxon>Pseudomonadati</taxon>
        <taxon>Pseudomonadota</taxon>
        <taxon>Gammaproteobacteria</taxon>
        <taxon>Pseudomonadales</taxon>
        <taxon>Pseudomonadaceae</taxon>
        <taxon>Pseudomonas</taxon>
    </lineage>
</organism>
<reference evidence="2" key="1">
    <citation type="journal article" date="2019" name="Int. J. Syst. Evol. Microbiol.">
        <title>The Global Catalogue of Microorganisms (GCM) 10K type strain sequencing project: providing services to taxonomists for standard genome sequencing and annotation.</title>
        <authorList>
            <consortium name="The Broad Institute Genomics Platform"/>
            <consortium name="The Broad Institute Genome Sequencing Center for Infectious Disease"/>
            <person name="Wu L."/>
            <person name="Ma J."/>
        </authorList>
    </citation>
    <scope>NUCLEOTIDE SEQUENCE [LARGE SCALE GENOMIC DNA]</scope>
    <source>
        <strain evidence="2">CCM 8778</strain>
    </source>
</reference>
<dbReference type="PANTHER" id="PTHR46124:SF2">
    <property type="entry name" value="D-AMINOACYL-TRNA DEACYLASE"/>
    <property type="match status" value="1"/>
</dbReference>
<sequence>MQLVDIGVNLTHPSFAGDRQALLQRAQAAGVEQLVLTGTSLADNEQAHALCLELDDTASRLFCTAGIHPHYSAQWQPSQAAQLAEQLSQPRVRAVGECGLDFYRDLAPRPQQEAALCAQLELAANLGLPVFLHERDASVRLLAILRDYRDQLRAAVVHCFTGDRQSLYGYLDMDLHIGITGWLCDERRGLELQGLVADIPEQRLMVESDAPYLVPRSLHLKPRPQRNEPAYLVETLTTLAGLRGVSVAQLASTTSRVARDFFTLPEPQEAAWQAVKYD</sequence>
<evidence type="ECO:0000313" key="1">
    <source>
        <dbReference type="EMBL" id="GGH92060.1"/>
    </source>
</evidence>
<name>A0ABQ2AMR3_9PSED</name>
<accession>A0ABQ2AMR3</accession>
<dbReference type="Gene3D" id="3.20.20.140">
    <property type="entry name" value="Metal-dependent hydrolases"/>
    <property type="match status" value="1"/>
</dbReference>
<dbReference type="PIRSF" id="PIRSF005902">
    <property type="entry name" value="DNase_TatD"/>
    <property type="match status" value="1"/>
</dbReference>
<dbReference type="Proteomes" id="UP000655550">
    <property type="component" value="Unassembled WGS sequence"/>
</dbReference>
<dbReference type="CDD" id="cd01310">
    <property type="entry name" value="TatD_DNAse"/>
    <property type="match status" value="1"/>
</dbReference>
<comment type="caution">
    <text evidence="1">The sequence shown here is derived from an EMBL/GenBank/DDBJ whole genome shotgun (WGS) entry which is preliminary data.</text>
</comment>
<protein>
    <submittedName>
        <fullName evidence="1">Secretion protein MttC</fullName>
    </submittedName>
</protein>
<proteinExistence type="predicted"/>
<evidence type="ECO:0000313" key="2">
    <source>
        <dbReference type="Proteomes" id="UP000655550"/>
    </source>
</evidence>
<dbReference type="SUPFAM" id="SSF51556">
    <property type="entry name" value="Metallo-dependent hydrolases"/>
    <property type="match status" value="1"/>
</dbReference>
<dbReference type="PANTHER" id="PTHR46124">
    <property type="entry name" value="D-AMINOACYL-TRNA DEACYLASE"/>
    <property type="match status" value="1"/>
</dbReference>
<gene>
    <name evidence="1" type="primary">mttC</name>
    <name evidence="1" type="ORF">GCM10007363_13470</name>
</gene>
<dbReference type="Pfam" id="PF01026">
    <property type="entry name" value="TatD_DNase"/>
    <property type="match status" value="1"/>
</dbReference>
<dbReference type="EMBL" id="BMDE01000003">
    <property type="protein sequence ID" value="GGH92060.1"/>
    <property type="molecule type" value="Genomic_DNA"/>
</dbReference>